<keyword evidence="3 7" id="KW-0813">Transport</keyword>
<feature type="transmembrane region" description="Helical" evidence="7">
    <location>
        <begin position="20"/>
        <end position="46"/>
    </location>
</feature>
<reference evidence="8" key="1">
    <citation type="submission" date="2021-01" db="EMBL/GenBank/DDBJ databases">
        <authorList>
            <person name="Corre E."/>
            <person name="Pelletier E."/>
            <person name="Niang G."/>
            <person name="Scheremetjew M."/>
            <person name="Finn R."/>
            <person name="Kale V."/>
            <person name="Holt S."/>
            <person name="Cochrane G."/>
            <person name="Meng A."/>
            <person name="Brown T."/>
            <person name="Cohen L."/>
        </authorList>
    </citation>
    <scope>NUCLEOTIDE SEQUENCE</scope>
    <source>
        <strain evidence="8">RCC3387</strain>
    </source>
</reference>
<evidence type="ECO:0000256" key="3">
    <source>
        <dbReference type="ARBA" id="ARBA00022448"/>
    </source>
</evidence>
<dbReference type="EMBL" id="HBGW01102417">
    <property type="protein sequence ID" value="CAD9646900.1"/>
    <property type="molecule type" value="Transcribed_RNA"/>
</dbReference>
<dbReference type="InterPro" id="IPR036259">
    <property type="entry name" value="MFS_trans_sf"/>
</dbReference>
<evidence type="ECO:0000256" key="4">
    <source>
        <dbReference type="ARBA" id="ARBA00022692"/>
    </source>
</evidence>
<sequence>MLTLLGIHASQTAGARLLGFAVPIIFVALEGGAGAAFPLATFNAAVQGVKFIASPFLGGIADAAPLGALGAIAVAGHAAGAASCLLLLLHLREDGADSAASIPAHQLVSIVLLASAADLSKELTSISLEMRVAPALAHASGLPELNSRVKRVELTAKLVVPLAFGWYAARVESSRALVVSVSAALLCGAVSVAWLWRQLPLRDLSARDRAVKEKEASRPKAGAPGMRRVVTTALPVLGMCLAYSMLFCSVLSDHDPVATAYLAGRGVSTAALGVARSAGALGGILGTWIWPRLQARLGTLPGAAASLWLFVVCLAPVPAGLLGSPTLMLVLVVMSRPFLWAFDLAMVSVIQEQVPASWRGKAAGLQAVACQLFELAISALAMAFSGHDRFRSLAGISVGVLAVSACTFTASALRQQRKTAAAGSIPVAEYGKA</sequence>
<dbReference type="InterPro" id="IPR009716">
    <property type="entry name" value="Ferroportin-1"/>
</dbReference>
<feature type="transmembrane region" description="Helical" evidence="7">
    <location>
        <begin position="390"/>
        <end position="413"/>
    </location>
</feature>
<organism evidence="8">
    <name type="scientific">Zooxanthella nutricula</name>
    <dbReference type="NCBI Taxonomy" id="1333877"/>
    <lineage>
        <taxon>Eukaryota</taxon>
        <taxon>Sar</taxon>
        <taxon>Alveolata</taxon>
        <taxon>Dinophyceae</taxon>
        <taxon>Peridiniales</taxon>
        <taxon>Peridiniales incertae sedis</taxon>
        <taxon>Zooxanthella</taxon>
    </lineage>
</organism>
<feature type="transmembrane region" description="Helical" evidence="7">
    <location>
        <begin position="229"/>
        <end position="252"/>
    </location>
</feature>
<comment type="subcellular location">
    <subcellularLocation>
        <location evidence="1 7">Membrane</location>
        <topology evidence="1 7">Multi-pass membrane protein</topology>
    </subcellularLocation>
</comment>
<evidence type="ECO:0000256" key="6">
    <source>
        <dbReference type="ARBA" id="ARBA00023136"/>
    </source>
</evidence>
<dbReference type="PANTHER" id="PTHR11660:SF57">
    <property type="entry name" value="SOLUTE CARRIER FAMILY 40 MEMBER"/>
    <property type="match status" value="1"/>
</dbReference>
<dbReference type="AlphaFoldDB" id="A0A7S2VSX8"/>
<dbReference type="GO" id="GO:0005381">
    <property type="term" value="F:iron ion transmembrane transporter activity"/>
    <property type="evidence" value="ECO:0007669"/>
    <property type="project" value="UniProtKB-UniRule"/>
</dbReference>
<dbReference type="Pfam" id="PF06963">
    <property type="entry name" value="FPN1"/>
    <property type="match status" value="1"/>
</dbReference>
<gene>
    <name evidence="8" type="ORF">BRAN1462_LOCUS64722</name>
</gene>
<keyword evidence="4 7" id="KW-0812">Transmembrane</keyword>
<evidence type="ECO:0000256" key="5">
    <source>
        <dbReference type="ARBA" id="ARBA00022989"/>
    </source>
</evidence>
<comment type="caution">
    <text evidence="7">Lacks conserved residue(s) required for the propagation of feature annotation.</text>
</comment>
<accession>A0A7S2VSX8</accession>
<feature type="transmembrane region" description="Helical" evidence="7">
    <location>
        <begin position="175"/>
        <end position="196"/>
    </location>
</feature>
<evidence type="ECO:0000313" key="8">
    <source>
        <dbReference type="EMBL" id="CAD9646900.1"/>
    </source>
</evidence>
<evidence type="ECO:0000256" key="2">
    <source>
        <dbReference type="ARBA" id="ARBA00006279"/>
    </source>
</evidence>
<dbReference type="PANTHER" id="PTHR11660">
    <property type="entry name" value="SOLUTE CARRIER FAMILY 40 MEMBER"/>
    <property type="match status" value="1"/>
</dbReference>
<feature type="transmembrane region" description="Helical" evidence="7">
    <location>
        <begin position="327"/>
        <end position="350"/>
    </location>
</feature>
<dbReference type="GO" id="GO:0016020">
    <property type="term" value="C:membrane"/>
    <property type="evidence" value="ECO:0007669"/>
    <property type="project" value="UniProtKB-SubCell"/>
</dbReference>
<keyword evidence="6 7" id="KW-0472">Membrane</keyword>
<feature type="transmembrane region" description="Helical" evidence="7">
    <location>
        <begin position="302"/>
        <end position="321"/>
    </location>
</feature>
<proteinExistence type="inferred from homology"/>
<evidence type="ECO:0000256" key="1">
    <source>
        <dbReference type="ARBA" id="ARBA00004141"/>
    </source>
</evidence>
<comment type="function">
    <text evidence="7">May be involved in iron transport and iron homeostasis.</text>
</comment>
<comment type="similarity">
    <text evidence="2 7">Belongs to the ferroportin (FP) (TC 2.A.100) family. SLC40A subfamily.</text>
</comment>
<dbReference type="SUPFAM" id="SSF103473">
    <property type="entry name" value="MFS general substrate transporter"/>
    <property type="match status" value="1"/>
</dbReference>
<keyword evidence="5 7" id="KW-1133">Transmembrane helix</keyword>
<dbReference type="Gene3D" id="1.20.1250.20">
    <property type="entry name" value="MFS general substrate transporter like domains"/>
    <property type="match status" value="1"/>
</dbReference>
<name>A0A7S2VSX8_9DINO</name>
<feature type="transmembrane region" description="Helical" evidence="7">
    <location>
        <begin position="272"/>
        <end position="290"/>
    </location>
</feature>
<feature type="transmembrane region" description="Helical" evidence="7">
    <location>
        <begin position="66"/>
        <end position="89"/>
    </location>
</feature>
<protein>
    <recommendedName>
        <fullName evidence="7">Solute carrier family 40 member</fullName>
    </recommendedName>
</protein>
<keyword evidence="7" id="KW-0406">Ion transport</keyword>
<evidence type="ECO:0000256" key="7">
    <source>
        <dbReference type="RuleBase" id="RU365065"/>
    </source>
</evidence>